<evidence type="ECO:0000313" key="9">
    <source>
        <dbReference type="EMBL" id="KAK1681615.1"/>
    </source>
</evidence>
<keyword evidence="2" id="KW-0548">Nucleotidyltransferase</keyword>
<dbReference type="Pfam" id="PF13456">
    <property type="entry name" value="RVT_3"/>
    <property type="match status" value="1"/>
</dbReference>
<dbReference type="SUPFAM" id="SSF56672">
    <property type="entry name" value="DNA/RNA polymerases"/>
    <property type="match status" value="1"/>
</dbReference>
<evidence type="ECO:0000313" key="10">
    <source>
        <dbReference type="Proteomes" id="UP001231189"/>
    </source>
</evidence>
<accession>A0AAD8WUY6</accession>
<dbReference type="Gene3D" id="3.30.420.10">
    <property type="entry name" value="Ribonuclease H-like superfamily/Ribonuclease H"/>
    <property type="match status" value="1"/>
</dbReference>
<dbReference type="InterPro" id="IPR041373">
    <property type="entry name" value="RT_RNaseH"/>
</dbReference>
<dbReference type="AlphaFoldDB" id="A0AAD8WUY6"/>
<dbReference type="InterPro" id="IPR043502">
    <property type="entry name" value="DNA/RNA_pol_sf"/>
</dbReference>
<keyword evidence="4" id="KW-0255">Endonuclease</keyword>
<dbReference type="PANTHER" id="PTHR48475">
    <property type="entry name" value="RIBONUCLEASE H"/>
    <property type="match status" value="1"/>
</dbReference>
<dbReference type="Proteomes" id="UP001231189">
    <property type="component" value="Unassembled WGS sequence"/>
</dbReference>
<feature type="domain" description="Reverse transcriptase RNase H-like" evidence="8">
    <location>
        <begin position="94"/>
        <end position="170"/>
    </location>
</feature>
<gene>
    <name evidence="9" type="ORF">QYE76_042463</name>
</gene>
<evidence type="ECO:0000256" key="5">
    <source>
        <dbReference type="ARBA" id="ARBA00022801"/>
    </source>
</evidence>
<keyword evidence="1" id="KW-0808">Transferase</keyword>
<proteinExistence type="predicted"/>
<evidence type="ECO:0000259" key="7">
    <source>
        <dbReference type="Pfam" id="PF13456"/>
    </source>
</evidence>
<reference evidence="9" key="1">
    <citation type="submission" date="2023-07" db="EMBL/GenBank/DDBJ databases">
        <title>A chromosome-level genome assembly of Lolium multiflorum.</title>
        <authorList>
            <person name="Chen Y."/>
            <person name="Copetti D."/>
            <person name="Kolliker R."/>
            <person name="Studer B."/>
        </authorList>
    </citation>
    <scope>NUCLEOTIDE SEQUENCE</scope>
    <source>
        <strain evidence="9">02402/16</strain>
        <tissue evidence="9">Leaf</tissue>
    </source>
</reference>
<evidence type="ECO:0000256" key="1">
    <source>
        <dbReference type="ARBA" id="ARBA00022679"/>
    </source>
</evidence>
<dbReference type="GO" id="GO:0003964">
    <property type="term" value="F:RNA-directed DNA polymerase activity"/>
    <property type="evidence" value="ECO:0007669"/>
    <property type="project" value="UniProtKB-KW"/>
</dbReference>
<keyword evidence="5" id="KW-0378">Hydrolase</keyword>
<evidence type="ECO:0000256" key="6">
    <source>
        <dbReference type="ARBA" id="ARBA00022918"/>
    </source>
</evidence>
<dbReference type="InterPro" id="IPR036397">
    <property type="entry name" value="RNaseH_sf"/>
</dbReference>
<evidence type="ECO:0000256" key="4">
    <source>
        <dbReference type="ARBA" id="ARBA00022759"/>
    </source>
</evidence>
<evidence type="ECO:0000256" key="3">
    <source>
        <dbReference type="ARBA" id="ARBA00022722"/>
    </source>
</evidence>
<comment type="caution">
    <text evidence="9">The sequence shown here is derived from an EMBL/GenBank/DDBJ whole genome shotgun (WGS) entry which is preliminary data.</text>
</comment>
<feature type="domain" description="RNase H type-1" evidence="7">
    <location>
        <begin position="213"/>
        <end position="273"/>
    </location>
</feature>
<dbReference type="GO" id="GO:0003676">
    <property type="term" value="F:nucleic acid binding"/>
    <property type="evidence" value="ECO:0007669"/>
    <property type="project" value="InterPro"/>
</dbReference>
<dbReference type="InterPro" id="IPR002156">
    <property type="entry name" value="RNaseH_domain"/>
</dbReference>
<dbReference type="PANTHER" id="PTHR48475:SF2">
    <property type="entry name" value="RIBONUCLEASE H"/>
    <property type="match status" value="1"/>
</dbReference>
<name>A0AAD8WUY6_LOLMU</name>
<dbReference type="GO" id="GO:0004523">
    <property type="term" value="F:RNA-DNA hybrid ribonuclease activity"/>
    <property type="evidence" value="ECO:0007669"/>
    <property type="project" value="InterPro"/>
</dbReference>
<dbReference type="SUPFAM" id="SSF53098">
    <property type="entry name" value="Ribonuclease H-like"/>
    <property type="match status" value="1"/>
</dbReference>
<sequence length="305" mass="34204">MPGVPRELAEHHLVRPEAKPVKQPLRRFAEERRKAIGEEIASGIGPIMEVLHPTENKELRFGHLVNRLVPENLHNNVRVVSACPGWRSLASRQGAAAQRPVYYLSEVLSQSKQNYPHYQKVTYGVYMAAKKLKHYFQEHPIKVVTTAPLAEIIGSKDVNGRVAKWALELAAHSIRYKPRTAIKSQILADFFVDWAEMQYLPPVPDSTHWKLHFDGSKMRTGLGAGVVITSPKGDMLDYVLQIHFAASNNVAEYEALIHGLKVAKEIKVHCILLASATRLSRAKKVGDRDVEGYPTWHRTASTSSS</sequence>
<evidence type="ECO:0000256" key="2">
    <source>
        <dbReference type="ARBA" id="ARBA00022695"/>
    </source>
</evidence>
<dbReference type="EMBL" id="JAUUTY010000002">
    <property type="protein sequence ID" value="KAK1681615.1"/>
    <property type="molecule type" value="Genomic_DNA"/>
</dbReference>
<evidence type="ECO:0008006" key="11">
    <source>
        <dbReference type="Google" id="ProtNLM"/>
    </source>
</evidence>
<keyword evidence="6" id="KW-0695">RNA-directed DNA polymerase</keyword>
<keyword evidence="10" id="KW-1185">Reference proteome</keyword>
<keyword evidence="3" id="KW-0540">Nuclease</keyword>
<organism evidence="9 10">
    <name type="scientific">Lolium multiflorum</name>
    <name type="common">Italian ryegrass</name>
    <name type="synonym">Lolium perenne subsp. multiflorum</name>
    <dbReference type="NCBI Taxonomy" id="4521"/>
    <lineage>
        <taxon>Eukaryota</taxon>
        <taxon>Viridiplantae</taxon>
        <taxon>Streptophyta</taxon>
        <taxon>Embryophyta</taxon>
        <taxon>Tracheophyta</taxon>
        <taxon>Spermatophyta</taxon>
        <taxon>Magnoliopsida</taxon>
        <taxon>Liliopsida</taxon>
        <taxon>Poales</taxon>
        <taxon>Poaceae</taxon>
        <taxon>BOP clade</taxon>
        <taxon>Pooideae</taxon>
        <taxon>Poodae</taxon>
        <taxon>Poeae</taxon>
        <taxon>Poeae Chloroplast Group 2 (Poeae type)</taxon>
        <taxon>Loliodinae</taxon>
        <taxon>Loliinae</taxon>
        <taxon>Lolium</taxon>
    </lineage>
</organism>
<dbReference type="InterPro" id="IPR012337">
    <property type="entry name" value="RNaseH-like_sf"/>
</dbReference>
<dbReference type="Pfam" id="PF17917">
    <property type="entry name" value="RT_RNaseH"/>
    <property type="match status" value="1"/>
</dbReference>
<protein>
    <recommendedName>
        <fullName evidence="11">RNase H type-1 domain-containing protein</fullName>
    </recommendedName>
</protein>
<evidence type="ECO:0000259" key="8">
    <source>
        <dbReference type="Pfam" id="PF17917"/>
    </source>
</evidence>